<gene>
    <name evidence="2" type="ORF">PLEPLA_LOCUS48199</name>
</gene>
<sequence length="111" mass="12758">MQIDVSEEMKRCILGEMSQEALSIRPLREQETTNVLLTEPRYPASEMKRYLNVLLQHEEAGRSKMQSGCTLEHSGVEEHNTLVVDEDAPVRERWPTLPVQAAPPLRMEQDE</sequence>
<reference evidence="2" key="1">
    <citation type="submission" date="2020-03" db="EMBL/GenBank/DDBJ databases">
        <authorList>
            <person name="Weist P."/>
        </authorList>
    </citation>
    <scope>NUCLEOTIDE SEQUENCE</scope>
</reference>
<dbReference type="EMBL" id="CADEAL010004473">
    <property type="protein sequence ID" value="CAB1460348.1"/>
    <property type="molecule type" value="Genomic_DNA"/>
</dbReference>
<dbReference type="Proteomes" id="UP001153269">
    <property type="component" value="Unassembled WGS sequence"/>
</dbReference>
<dbReference type="AlphaFoldDB" id="A0A9N7Z9K3"/>
<accession>A0A9N7Z9K3</accession>
<name>A0A9N7Z9K3_PLEPL</name>
<feature type="region of interest" description="Disordered" evidence="1">
    <location>
        <begin position="78"/>
        <end position="111"/>
    </location>
</feature>
<evidence type="ECO:0000256" key="1">
    <source>
        <dbReference type="SAM" id="MobiDB-lite"/>
    </source>
</evidence>
<evidence type="ECO:0000313" key="2">
    <source>
        <dbReference type="EMBL" id="CAB1460348.1"/>
    </source>
</evidence>
<proteinExistence type="predicted"/>
<organism evidence="2 3">
    <name type="scientific">Pleuronectes platessa</name>
    <name type="common">European plaice</name>
    <dbReference type="NCBI Taxonomy" id="8262"/>
    <lineage>
        <taxon>Eukaryota</taxon>
        <taxon>Metazoa</taxon>
        <taxon>Chordata</taxon>
        <taxon>Craniata</taxon>
        <taxon>Vertebrata</taxon>
        <taxon>Euteleostomi</taxon>
        <taxon>Actinopterygii</taxon>
        <taxon>Neopterygii</taxon>
        <taxon>Teleostei</taxon>
        <taxon>Neoteleostei</taxon>
        <taxon>Acanthomorphata</taxon>
        <taxon>Carangaria</taxon>
        <taxon>Pleuronectiformes</taxon>
        <taxon>Pleuronectoidei</taxon>
        <taxon>Pleuronectidae</taxon>
        <taxon>Pleuronectes</taxon>
    </lineage>
</organism>
<comment type="caution">
    <text evidence="2">The sequence shown here is derived from an EMBL/GenBank/DDBJ whole genome shotgun (WGS) entry which is preliminary data.</text>
</comment>
<evidence type="ECO:0000313" key="3">
    <source>
        <dbReference type="Proteomes" id="UP001153269"/>
    </source>
</evidence>
<keyword evidence="3" id="KW-1185">Reference proteome</keyword>
<protein>
    <submittedName>
        <fullName evidence="2">Uncharacterized protein</fullName>
    </submittedName>
</protein>